<sequence length="110" mass="11944">MALDITHSIITSDITPESARLLPFSTGEVWELSWLPTVGLTRAQALSGMVLDEMLSDPRTLTSDLALEVAAIHAAELGVTLRAVLIRLYARITERDNAASRRAETRLSAA</sequence>
<evidence type="ECO:0000313" key="2">
    <source>
        <dbReference type="Proteomes" id="UP000807309"/>
    </source>
</evidence>
<reference evidence="1 2" key="1">
    <citation type="submission" date="2020-10" db="EMBL/GenBank/DDBJ databases">
        <title>Identification of Nocardia species via Next-generation sequencing and recognition of intraspecies genetic diversity.</title>
        <authorList>
            <person name="Li P."/>
            <person name="Li P."/>
            <person name="Lu B."/>
        </authorList>
    </citation>
    <scope>NUCLEOTIDE SEQUENCE [LARGE SCALE GENOMIC DNA]</scope>
    <source>
        <strain evidence="1 2">N-11</strain>
    </source>
</reference>
<accession>A0ABS0C272</accession>
<proteinExistence type="predicted"/>
<name>A0ABS0C272_9NOCA</name>
<organism evidence="1 2">
    <name type="scientific">Nocardia abscessus</name>
    <dbReference type="NCBI Taxonomy" id="120957"/>
    <lineage>
        <taxon>Bacteria</taxon>
        <taxon>Bacillati</taxon>
        <taxon>Actinomycetota</taxon>
        <taxon>Actinomycetes</taxon>
        <taxon>Mycobacteriales</taxon>
        <taxon>Nocardiaceae</taxon>
        <taxon>Nocardia</taxon>
    </lineage>
</organism>
<dbReference type="RefSeq" id="WP_195031125.1">
    <property type="nucleotide sequence ID" value="NZ_JADLRE010000001.1"/>
</dbReference>
<gene>
    <name evidence="1" type="ORF">IU470_01040</name>
</gene>
<dbReference type="Proteomes" id="UP000807309">
    <property type="component" value="Unassembled WGS sequence"/>
</dbReference>
<keyword evidence="2" id="KW-1185">Reference proteome</keyword>
<dbReference type="EMBL" id="JADLRE010000001">
    <property type="protein sequence ID" value="MBF6223712.1"/>
    <property type="molecule type" value="Genomic_DNA"/>
</dbReference>
<comment type="caution">
    <text evidence="1">The sequence shown here is derived from an EMBL/GenBank/DDBJ whole genome shotgun (WGS) entry which is preliminary data.</text>
</comment>
<protein>
    <submittedName>
        <fullName evidence="1">Uncharacterized protein</fullName>
    </submittedName>
</protein>
<evidence type="ECO:0000313" key="1">
    <source>
        <dbReference type="EMBL" id="MBF6223712.1"/>
    </source>
</evidence>